<evidence type="ECO:0000256" key="1">
    <source>
        <dbReference type="SAM" id="MobiDB-lite"/>
    </source>
</evidence>
<reference evidence="2 3" key="1">
    <citation type="submission" date="2014-12" db="EMBL/GenBank/DDBJ databases">
        <title>Draft genome sequences of 29 type strains of Enterococci.</title>
        <authorList>
            <person name="Zhong Z."/>
            <person name="Sun Z."/>
            <person name="Liu W."/>
            <person name="Zhang W."/>
            <person name="Zhang H."/>
        </authorList>
    </citation>
    <scope>NUCLEOTIDE SEQUENCE [LARGE SCALE GENOMIC DNA]</scope>
    <source>
        <strain evidence="2 3">DSM 15687</strain>
    </source>
</reference>
<dbReference type="AlphaFoldDB" id="A0A1L8WL14"/>
<organism evidence="2 3">
    <name type="scientific">Enterococcus ratti</name>
    <dbReference type="NCBI Taxonomy" id="150033"/>
    <lineage>
        <taxon>Bacteria</taxon>
        <taxon>Bacillati</taxon>
        <taxon>Bacillota</taxon>
        <taxon>Bacilli</taxon>
        <taxon>Lactobacillales</taxon>
        <taxon>Enterococcaceae</taxon>
        <taxon>Enterococcus</taxon>
    </lineage>
</organism>
<feature type="compositionally biased region" description="Polar residues" evidence="1">
    <location>
        <begin position="277"/>
        <end position="288"/>
    </location>
</feature>
<proteinExistence type="predicted"/>
<comment type="caution">
    <text evidence="2">The sequence shown here is derived from an EMBL/GenBank/DDBJ whole genome shotgun (WGS) entry which is preliminary data.</text>
</comment>
<evidence type="ECO:0000313" key="3">
    <source>
        <dbReference type="Proteomes" id="UP000182152"/>
    </source>
</evidence>
<feature type="compositionally biased region" description="Basic and acidic residues" evidence="1">
    <location>
        <begin position="1"/>
        <end position="19"/>
    </location>
</feature>
<keyword evidence="3" id="KW-1185">Reference proteome</keyword>
<protein>
    <submittedName>
        <fullName evidence="2">Uncharacterized protein</fullName>
    </submittedName>
</protein>
<accession>A0A1L8WL14</accession>
<evidence type="ECO:0000313" key="2">
    <source>
        <dbReference type="EMBL" id="OJG81713.1"/>
    </source>
</evidence>
<name>A0A1L8WL14_9ENTE</name>
<gene>
    <name evidence="2" type="ORF">RV14_GL000240</name>
</gene>
<feature type="region of interest" description="Disordered" evidence="1">
    <location>
        <begin position="1"/>
        <end position="20"/>
    </location>
</feature>
<feature type="region of interest" description="Disordered" evidence="1">
    <location>
        <begin position="255"/>
        <end position="294"/>
    </location>
</feature>
<dbReference type="RefSeq" id="WP_071855451.1">
    <property type="nucleotide sequence ID" value="NZ_JXLB01000010.1"/>
</dbReference>
<dbReference type="Proteomes" id="UP000182152">
    <property type="component" value="Unassembled WGS sequence"/>
</dbReference>
<sequence>MAIETVLKEPDSQKRKDAVDQTNELIEEGSIPLVHSPTAQIYRGTLVTDKDPRFVRARKKAQQNEAQKKIPVLLNKKDTIVHTYEPFPKLGFALNTEIATQKLANEEIQKPPRKHKLVAELIRVHAVPCTQAATLNTEIATQKLSNEEIQKPPRKHKLVAELIRVHAVSHTYAAALNTTDVTQKSVKDVIAHAQDPALTPEPALNTAEVVQEQPKKIQENMPDTTHEHDQSKVKITPGSLKEMNSIEAIEAFLKDKKSNPVNQKKNNQAENQKKQTEASNENNLVTASKQKEQKRDAYCLCF</sequence>
<dbReference type="EMBL" id="JXLB01000010">
    <property type="protein sequence ID" value="OJG81713.1"/>
    <property type="molecule type" value="Genomic_DNA"/>
</dbReference>